<dbReference type="RefSeq" id="WP_191750887.1">
    <property type="nucleotide sequence ID" value="NZ_JACSQZ010000062.1"/>
</dbReference>
<keyword evidence="3" id="KW-1185">Reference proteome</keyword>
<evidence type="ECO:0000313" key="3">
    <source>
        <dbReference type="Proteomes" id="UP000640335"/>
    </source>
</evidence>
<dbReference type="Gene3D" id="3.40.50.2000">
    <property type="entry name" value="Glycogen Phosphorylase B"/>
    <property type="match status" value="2"/>
</dbReference>
<reference evidence="2 3" key="1">
    <citation type="submission" date="2020-08" db="EMBL/GenBank/DDBJ databases">
        <title>A Genomic Blueprint of the Chicken Gut Microbiome.</title>
        <authorList>
            <person name="Gilroy R."/>
            <person name="Ravi A."/>
            <person name="Getino M."/>
            <person name="Pursley I."/>
            <person name="Horton D.L."/>
            <person name="Alikhan N.-F."/>
            <person name="Baker D."/>
            <person name="Gharbi K."/>
            <person name="Hall N."/>
            <person name="Watson M."/>
            <person name="Adriaenssens E.M."/>
            <person name="Foster-Nyarko E."/>
            <person name="Jarju S."/>
            <person name="Secka A."/>
            <person name="Antonio M."/>
            <person name="Oren A."/>
            <person name="Chaudhuri R."/>
            <person name="La Ragione R.M."/>
            <person name="Hildebrand F."/>
            <person name="Pallen M.J."/>
        </authorList>
    </citation>
    <scope>NUCLEOTIDE SEQUENCE [LARGE SCALE GENOMIC DNA]</scope>
    <source>
        <strain evidence="2 3">Sa3CUN1</strain>
    </source>
</reference>
<evidence type="ECO:0000313" key="2">
    <source>
        <dbReference type="EMBL" id="MBD7916139.1"/>
    </source>
</evidence>
<comment type="caution">
    <text evidence="2">The sequence shown here is derived from an EMBL/GenBank/DDBJ whole genome shotgun (WGS) entry which is preliminary data.</text>
</comment>
<organism evidence="2 3">
    <name type="scientific">Clostridium gallinarum</name>
    <dbReference type="NCBI Taxonomy" id="2762246"/>
    <lineage>
        <taxon>Bacteria</taxon>
        <taxon>Bacillati</taxon>
        <taxon>Bacillota</taxon>
        <taxon>Clostridia</taxon>
        <taxon>Eubacteriales</taxon>
        <taxon>Clostridiaceae</taxon>
        <taxon>Clostridium</taxon>
    </lineage>
</organism>
<evidence type="ECO:0000259" key="1">
    <source>
        <dbReference type="Pfam" id="PF00534"/>
    </source>
</evidence>
<dbReference type="PANTHER" id="PTHR45947">
    <property type="entry name" value="SULFOQUINOVOSYL TRANSFERASE SQD2"/>
    <property type="match status" value="1"/>
</dbReference>
<dbReference type="InterPro" id="IPR001296">
    <property type="entry name" value="Glyco_trans_1"/>
</dbReference>
<accession>A0ABR8Q6X5</accession>
<feature type="domain" description="Glycosyl transferase family 1" evidence="1">
    <location>
        <begin position="195"/>
        <end position="351"/>
    </location>
</feature>
<dbReference type="CDD" id="cd03801">
    <property type="entry name" value="GT4_PimA-like"/>
    <property type="match status" value="1"/>
</dbReference>
<sequence length="380" mass="44342">MNNIKVLHLCSYYYGSKLYENLFIDLSSKLLKQSVYIPIKNNVDIGEIKEIDNCEFLIKETSNNLDRFFFKRKANKNYKELISNINVMDFNIVHAHTLFTNGYMAYQLKKEYNLPYIVAVRNSDVNVFFKYFINLRKLGVEILKNAEKVIFISPAYLKNTIDKYVPVNYREEIRKKSLVVPNGLNQYWIENRVNKSKVLNSNKIKLVYIGEITKNKNIHKVINDVENMNNNGMDVTYTIVGDGEYLNQIKSIFEKIKNKSKIRILGRINDKDKLKEILDDNDIFVMNSSFETFGLSYIEALSRGLPVIYTKDQGVYGYFKEGYIGYGVERGTSINEAVNKIIDNYDSISKNAIKVIDEFRWTSIGDKYIDIYGRLLENKE</sequence>
<name>A0ABR8Q6X5_9CLOT</name>
<dbReference type="Proteomes" id="UP000640335">
    <property type="component" value="Unassembled WGS sequence"/>
</dbReference>
<gene>
    <name evidence="2" type="ORF">H9660_13385</name>
</gene>
<dbReference type="PANTHER" id="PTHR45947:SF3">
    <property type="entry name" value="SULFOQUINOVOSYL TRANSFERASE SQD2"/>
    <property type="match status" value="1"/>
</dbReference>
<protein>
    <submittedName>
        <fullName evidence="2">Glycosyltransferase family 4 protein</fullName>
    </submittedName>
</protein>
<proteinExistence type="predicted"/>
<dbReference type="Pfam" id="PF00534">
    <property type="entry name" value="Glycos_transf_1"/>
    <property type="match status" value="1"/>
</dbReference>
<dbReference type="InterPro" id="IPR050194">
    <property type="entry name" value="Glycosyltransferase_grp1"/>
</dbReference>
<dbReference type="EMBL" id="JACSQZ010000062">
    <property type="protein sequence ID" value="MBD7916139.1"/>
    <property type="molecule type" value="Genomic_DNA"/>
</dbReference>
<dbReference type="SUPFAM" id="SSF53756">
    <property type="entry name" value="UDP-Glycosyltransferase/glycogen phosphorylase"/>
    <property type="match status" value="1"/>
</dbReference>